<sequence length="100" mass="11540">MVVSVIFDHIEITKGVCGGKPRIAGHRIKVQDIVILHEEMKLSPSEIISQYPMLTLADIYAALTYYYDHQEEITKNIREDDLLEAEMKNLIPSKLLREEK</sequence>
<name>A0A941JQU3_9CHRO</name>
<reference evidence="1" key="1">
    <citation type="submission" date="2021-02" db="EMBL/GenBank/DDBJ databases">
        <title>Metagenome analyses of Stigonema ocellatum DSM 106950, Chlorogloea purpurea SAG 13.99 and Gomphosphaeria aponina DSM 107014.</title>
        <authorList>
            <person name="Marter P."/>
            <person name="Huang S."/>
        </authorList>
    </citation>
    <scope>NUCLEOTIDE SEQUENCE</scope>
    <source>
        <strain evidence="1">JP213</strain>
    </source>
</reference>
<dbReference type="Proteomes" id="UP000767446">
    <property type="component" value="Unassembled WGS sequence"/>
</dbReference>
<dbReference type="EMBL" id="JADQBC010000139">
    <property type="protein sequence ID" value="MBR8829483.1"/>
    <property type="molecule type" value="Genomic_DNA"/>
</dbReference>
<dbReference type="Gene3D" id="1.10.10.10">
    <property type="entry name" value="Winged helix-like DNA-binding domain superfamily/Winged helix DNA-binding domain"/>
    <property type="match status" value="1"/>
</dbReference>
<dbReference type="Pfam" id="PF04255">
    <property type="entry name" value="DUF433"/>
    <property type="match status" value="1"/>
</dbReference>
<protein>
    <submittedName>
        <fullName evidence="1">DUF433 domain-containing protein</fullName>
    </submittedName>
</protein>
<evidence type="ECO:0000313" key="2">
    <source>
        <dbReference type="Proteomes" id="UP000767446"/>
    </source>
</evidence>
<organism evidence="1 2">
    <name type="scientific">Gomphosphaeria aponina SAG 52.96 = DSM 107014</name>
    <dbReference type="NCBI Taxonomy" id="1521640"/>
    <lineage>
        <taxon>Bacteria</taxon>
        <taxon>Bacillati</taxon>
        <taxon>Cyanobacteriota</taxon>
        <taxon>Cyanophyceae</taxon>
        <taxon>Oscillatoriophycideae</taxon>
        <taxon>Chroococcales</taxon>
        <taxon>Gomphosphaeriaceae</taxon>
        <taxon>Gomphosphaeria</taxon>
    </lineage>
</organism>
<dbReference type="InterPro" id="IPR007367">
    <property type="entry name" value="DUF433"/>
</dbReference>
<dbReference type="PANTHER" id="PTHR34849">
    <property type="entry name" value="SSL5025 PROTEIN"/>
    <property type="match status" value="1"/>
</dbReference>
<dbReference type="PANTHER" id="PTHR34849:SF1">
    <property type="entry name" value="SLR0770 PROTEIN"/>
    <property type="match status" value="1"/>
</dbReference>
<accession>A0A941JQU3</accession>
<gene>
    <name evidence="1" type="ORF">DSM107014_16570</name>
</gene>
<comment type="caution">
    <text evidence="1">The sequence shown here is derived from an EMBL/GenBank/DDBJ whole genome shotgun (WGS) entry which is preliminary data.</text>
</comment>
<dbReference type="AlphaFoldDB" id="A0A941JQU3"/>
<dbReference type="SUPFAM" id="SSF46689">
    <property type="entry name" value="Homeodomain-like"/>
    <property type="match status" value="1"/>
</dbReference>
<evidence type="ECO:0000313" key="1">
    <source>
        <dbReference type="EMBL" id="MBR8829483.1"/>
    </source>
</evidence>
<proteinExistence type="predicted"/>
<dbReference type="InterPro" id="IPR036388">
    <property type="entry name" value="WH-like_DNA-bd_sf"/>
</dbReference>
<dbReference type="InterPro" id="IPR009057">
    <property type="entry name" value="Homeodomain-like_sf"/>
</dbReference>